<name>A0AAX0Q8J0_9EURY</name>
<organism evidence="10 11">
    <name type="scientific">Methanocorpusculum parvum</name>
    <dbReference type="NCBI Taxonomy" id="2193"/>
    <lineage>
        <taxon>Archaea</taxon>
        <taxon>Methanobacteriati</taxon>
        <taxon>Methanobacteriota</taxon>
        <taxon>Stenosarchaea group</taxon>
        <taxon>Methanomicrobia</taxon>
        <taxon>Methanomicrobiales</taxon>
        <taxon>Methanocorpusculaceae</taxon>
        <taxon>Methanocorpusculum</taxon>
    </lineage>
</organism>
<dbReference type="GO" id="GO:0015667">
    <property type="term" value="F:site-specific DNA-methyltransferase (cytosine-N4-specific) activity"/>
    <property type="evidence" value="ECO:0007669"/>
    <property type="project" value="UniProtKB-EC"/>
</dbReference>
<evidence type="ECO:0000256" key="4">
    <source>
        <dbReference type="ARBA" id="ARBA00022691"/>
    </source>
</evidence>
<dbReference type="GO" id="GO:0009307">
    <property type="term" value="P:DNA restriction-modification system"/>
    <property type="evidence" value="ECO:0007669"/>
    <property type="project" value="UniProtKB-KW"/>
</dbReference>
<dbReference type="InterPro" id="IPR001091">
    <property type="entry name" value="RM_Methyltransferase"/>
</dbReference>
<sequence length="274" mass="30959">MTELNMIYDTDCVDGMAGLPAGSVDVIVTSPPYNIGKAYTTYDDTIPRNTYLKWMRTVAAESLRVLSDQGSFYLNVGGSLKDPWIPIDVAQTFREQGFVLQNMIHWIKSIALPEEGVAAGHYKPINSKRYHNDCHEFIFHFTKKGAVEIDRLANGVPYQDKSNVNRWGGEKRDIRDRGNTWFIPYETIRESRPHPATFPVQLPMMCIKDHGLENCRLVMDPFMGIGNTAVAAIRLGIPFIGFEIDECYRNIANARAAAEMYAVKGDDRDVESRT</sequence>
<proteinExistence type="inferred from homology"/>
<evidence type="ECO:0000259" key="9">
    <source>
        <dbReference type="Pfam" id="PF01555"/>
    </source>
</evidence>
<dbReference type="Proteomes" id="UP000243820">
    <property type="component" value="Unassembled WGS sequence"/>
</dbReference>
<feature type="domain" description="DNA methylase N-4/N-6" evidence="9">
    <location>
        <begin position="24"/>
        <end position="253"/>
    </location>
</feature>
<dbReference type="InterPro" id="IPR002941">
    <property type="entry name" value="DNA_methylase_N4/N6"/>
</dbReference>
<dbReference type="AlphaFoldDB" id="A0AAX0Q8J0"/>
<evidence type="ECO:0000256" key="6">
    <source>
        <dbReference type="ARBA" id="ARBA00023125"/>
    </source>
</evidence>
<evidence type="ECO:0000256" key="1">
    <source>
        <dbReference type="ARBA" id="ARBA00010203"/>
    </source>
</evidence>
<dbReference type="PRINTS" id="PR00508">
    <property type="entry name" value="S21N4MTFRASE"/>
</dbReference>
<comment type="caution">
    <text evidence="10">The sequence shown here is derived from an EMBL/GenBank/DDBJ whole genome shotgun (WGS) entry which is preliminary data.</text>
</comment>
<dbReference type="EMBL" id="LMVO01000007">
    <property type="protein sequence ID" value="PAV09762.1"/>
    <property type="molecule type" value="Genomic_DNA"/>
</dbReference>
<dbReference type="EC" id="2.1.1.113" evidence="8"/>
<keyword evidence="6" id="KW-0238">DNA-binding</keyword>
<keyword evidence="4 8" id="KW-0949">S-adenosyl-L-methionine</keyword>
<protein>
    <recommendedName>
        <fullName evidence="8">Type II methyltransferase</fullName>
        <ecNumber evidence="8">2.1.1.113</ecNumber>
    </recommendedName>
    <alternativeName>
        <fullName evidence="8">N-4 cytosine-specific methyltransferase</fullName>
    </alternativeName>
</protein>
<evidence type="ECO:0000256" key="2">
    <source>
        <dbReference type="ARBA" id="ARBA00022603"/>
    </source>
</evidence>
<dbReference type="GO" id="GO:0003677">
    <property type="term" value="F:DNA binding"/>
    <property type="evidence" value="ECO:0007669"/>
    <property type="project" value="UniProtKB-KW"/>
</dbReference>
<evidence type="ECO:0000313" key="11">
    <source>
        <dbReference type="Proteomes" id="UP000243820"/>
    </source>
</evidence>
<dbReference type="Gene3D" id="3.40.50.150">
    <property type="entry name" value="Vaccinia Virus protein VP39"/>
    <property type="match status" value="1"/>
</dbReference>
<accession>A0AAX0Q8J0</accession>
<reference evidence="10 11" key="1">
    <citation type="journal article" date="2017" name="BMC Genomics">
        <title>Genomic analysis of methanogenic archaea reveals a shift towards energy conservation.</title>
        <authorList>
            <person name="Gilmore S.P."/>
            <person name="Henske J.K."/>
            <person name="Sexton J.A."/>
            <person name="Solomon K.V."/>
            <person name="Seppala S."/>
            <person name="Yoo J.I."/>
            <person name="Huyett L.M."/>
            <person name="Pressman A."/>
            <person name="Cogan J.Z."/>
            <person name="Kivenson V."/>
            <person name="Peng X."/>
            <person name="Tan Y."/>
            <person name="Valentine D.L."/>
            <person name="O'Malley M.A."/>
        </authorList>
    </citation>
    <scope>NUCLEOTIDE SEQUENCE [LARGE SCALE GENOMIC DNA]</scope>
    <source>
        <strain evidence="10 11">XII</strain>
    </source>
</reference>
<comment type="catalytic activity">
    <reaction evidence="7 8">
        <text>a 2'-deoxycytidine in DNA + S-adenosyl-L-methionine = an N(4)-methyl-2'-deoxycytidine in DNA + S-adenosyl-L-homocysteine + H(+)</text>
        <dbReference type="Rhea" id="RHEA:16857"/>
        <dbReference type="Rhea" id="RHEA-COMP:11369"/>
        <dbReference type="Rhea" id="RHEA-COMP:13674"/>
        <dbReference type="ChEBI" id="CHEBI:15378"/>
        <dbReference type="ChEBI" id="CHEBI:57856"/>
        <dbReference type="ChEBI" id="CHEBI:59789"/>
        <dbReference type="ChEBI" id="CHEBI:85452"/>
        <dbReference type="ChEBI" id="CHEBI:137933"/>
        <dbReference type="EC" id="2.1.1.113"/>
    </reaction>
</comment>
<dbReference type="PROSITE" id="PS00093">
    <property type="entry name" value="N4_MTASE"/>
    <property type="match status" value="1"/>
</dbReference>
<evidence type="ECO:0000256" key="7">
    <source>
        <dbReference type="ARBA" id="ARBA00049120"/>
    </source>
</evidence>
<evidence type="ECO:0000313" key="10">
    <source>
        <dbReference type="EMBL" id="PAV09762.1"/>
    </source>
</evidence>
<evidence type="ECO:0000256" key="3">
    <source>
        <dbReference type="ARBA" id="ARBA00022679"/>
    </source>
</evidence>
<comment type="similarity">
    <text evidence="1">Belongs to the N(4)/N(6)-methyltransferase family. N(4) subfamily.</text>
</comment>
<dbReference type="GO" id="GO:0032259">
    <property type="term" value="P:methylation"/>
    <property type="evidence" value="ECO:0007669"/>
    <property type="project" value="UniProtKB-KW"/>
</dbReference>
<keyword evidence="3" id="KW-0808">Transferase</keyword>
<dbReference type="InterPro" id="IPR029063">
    <property type="entry name" value="SAM-dependent_MTases_sf"/>
</dbReference>
<dbReference type="InterPro" id="IPR017985">
    <property type="entry name" value="MeTrfase_CN4_CS"/>
</dbReference>
<dbReference type="GO" id="GO:0008170">
    <property type="term" value="F:N-methyltransferase activity"/>
    <property type="evidence" value="ECO:0007669"/>
    <property type="project" value="InterPro"/>
</dbReference>
<keyword evidence="11" id="KW-1185">Reference proteome</keyword>
<dbReference type="Pfam" id="PF01555">
    <property type="entry name" value="N6_N4_Mtase"/>
    <property type="match status" value="1"/>
</dbReference>
<evidence type="ECO:0000256" key="8">
    <source>
        <dbReference type="RuleBase" id="RU362026"/>
    </source>
</evidence>
<dbReference type="SUPFAM" id="SSF53335">
    <property type="entry name" value="S-adenosyl-L-methionine-dependent methyltransferases"/>
    <property type="match status" value="1"/>
</dbReference>
<evidence type="ECO:0000256" key="5">
    <source>
        <dbReference type="ARBA" id="ARBA00022747"/>
    </source>
</evidence>
<dbReference type="RefSeq" id="WP_095641917.1">
    <property type="nucleotide sequence ID" value="NZ_LMVO01000007.1"/>
</dbReference>
<keyword evidence="5 8" id="KW-0680">Restriction system</keyword>
<gene>
    <name evidence="10" type="ORF">ASJ83_05210</name>
</gene>
<keyword evidence="2 8" id="KW-0489">Methyltransferase</keyword>